<name>A0AAX0HC86_CAMFE</name>
<dbReference type="Proteomes" id="UP000093100">
    <property type="component" value="Unassembled WGS sequence"/>
</dbReference>
<dbReference type="EMBL" id="LFLK01000003">
    <property type="protein sequence ID" value="OCR91070.1"/>
    <property type="molecule type" value="Genomic_DNA"/>
</dbReference>
<gene>
    <name evidence="1" type="ORF">CFT12S02225_03565</name>
</gene>
<sequence>MRKIILLSGVLSGILMAEPKYIYNEKVDMLDANSKVIGTIFEGVEVNTIKVSGDKTLVSIKGENIDGNKTALGYSKNGLVPYLELKNDTPKNGMEFWVKNSDLTSNLIEAWDEAELNYYDTCSSCHAAHKPKEHKMDEWDAYISAMQGFAKITDEQKDRIVRFMQSHASDGYVKDE</sequence>
<protein>
    <recommendedName>
        <fullName evidence="3">Molybdopterin-containing oxidoreductase I, DMSO/TMAO/BSO reductase family, monoheme c-type cytochrome</fullName>
    </recommendedName>
</protein>
<organism evidence="1 2">
    <name type="scientific">Campylobacter fetus subsp. testudinum</name>
    <dbReference type="NCBI Taxonomy" id="1507806"/>
    <lineage>
        <taxon>Bacteria</taxon>
        <taxon>Pseudomonadati</taxon>
        <taxon>Campylobacterota</taxon>
        <taxon>Epsilonproteobacteria</taxon>
        <taxon>Campylobacterales</taxon>
        <taxon>Campylobacteraceae</taxon>
        <taxon>Campylobacter</taxon>
    </lineage>
</organism>
<dbReference type="Gene3D" id="1.10.760.10">
    <property type="entry name" value="Cytochrome c-like domain"/>
    <property type="match status" value="1"/>
</dbReference>
<dbReference type="GO" id="GO:0009055">
    <property type="term" value="F:electron transfer activity"/>
    <property type="evidence" value="ECO:0007669"/>
    <property type="project" value="InterPro"/>
</dbReference>
<dbReference type="InterPro" id="IPR036909">
    <property type="entry name" value="Cyt_c-like_dom_sf"/>
</dbReference>
<accession>A0AAX0HC86</accession>
<dbReference type="AlphaFoldDB" id="A0AAX0HC86"/>
<reference evidence="1 2" key="1">
    <citation type="journal article" date="2016" name="Genome Biol. Evol.">
        <title>Comparative Genomics of Campylobacter fetus from Reptiles and Mammals Reveals Divergent Evolution in Host-Associated Lineages.</title>
        <authorList>
            <person name="Gilbert M.J."/>
            <person name="Miller W.G."/>
            <person name="Yee E."/>
            <person name="Zomer A.L."/>
            <person name="van der Graaf-van Bloois L."/>
            <person name="Fitzgerald C."/>
            <person name="Forbes K.J."/>
            <person name="Meric G."/>
            <person name="Sheppard S.K."/>
            <person name="Wagenaar J.A."/>
            <person name="Duim B."/>
        </authorList>
    </citation>
    <scope>NUCLEOTIDE SEQUENCE [LARGE SCALE GENOMIC DNA]</scope>
    <source>
        <strain evidence="1 2">12S02225-3</strain>
    </source>
</reference>
<dbReference type="RefSeq" id="WP_058909252.1">
    <property type="nucleotide sequence ID" value="NZ_JAAOXI010000003.1"/>
</dbReference>
<dbReference type="GO" id="GO:0020037">
    <property type="term" value="F:heme binding"/>
    <property type="evidence" value="ECO:0007669"/>
    <property type="project" value="InterPro"/>
</dbReference>
<evidence type="ECO:0000313" key="2">
    <source>
        <dbReference type="Proteomes" id="UP000093100"/>
    </source>
</evidence>
<evidence type="ECO:0008006" key="3">
    <source>
        <dbReference type="Google" id="ProtNLM"/>
    </source>
</evidence>
<evidence type="ECO:0000313" key="1">
    <source>
        <dbReference type="EMBL" id="OCR91070.1"/>
    </source>
</evidence>
<proteinExistence type="predicted"/>
<comment type="caution">
    <text evidence="1">The sequence shown here is derived from an EMBL/GenBank/DDBJ whole genome shotgun (WGS) entry which is preliminary data.</text>
</comment>
<dbReference type="SUPFAM" id="SSF46626">
    <property type="entry name" value="Cytochrome c"/>
    <property type="match status" value="1"/>
</dbReference>